<gene>
    <name evidence="2" type="ORF">GBA63_15740</name>
</gene>
<name>A0A6G8QBQ5_9ACTN</name>
<dbReference type="RefSeq" id="WP_207956836.1">
    <property type="nucleotide sequence ID" value="NZ_CP045119.1"/>
</dbReference>
<proteinExistence type="predicted"/>
<keyword evidence="3" id="KW-1185">Reference proteome</keyword>
<dbReference type="SUPFAM" id="SSF50346">
    <property type="entry name" value="PRC-barrel domain"/>
    <property type="match status" value="1"/>
</dbReference>
<sequence length="78" mass="8598">MAGTKLGGDRSVGLEYCKDYGLLDPLGQEVGRVDRVFGNGNGDPQYVRVRVGIFGQRLVLIPVLEVAVDHERRSLTLR</sequence>
<accession>A0A6G8QBQ5</accession>
<dbReference type="Proteomes" id="UP000501452">
    <property type="component" value="Chromosome"/>
</dbReference>
<dbReference type="InterPro" id="IPR011033">
    <property type="entry name" value="PRC_barrel-like_sf"/>
</dbReference>
<dbReference type="EMBL" id="CP045119">
    <property type="protein sequence ID" value="QIN83934.1"/>
    <property type="molecule type" value="Genomic_DNA"/>
</dbReference>
<evidence type="ECO:0000313" key="2">
    <source>
        <dbReference type="EMBL" id="QIN83934.1"/>
    </source>
</evidence>
<feature type="domain" description="PRC-barrel" evidence="1">
    <location>
        <begin position="27"/>
        <end position="67"/>
    </location>
</feature>
<reference evidence="2 3" key="1">
    <citation type="submission" date="2019-10" db="EMBL/GenBank/DDBJ databases">
        <title>Rubrobacter sp nov SCSIO 52090 isolated from a deep-sea sediment in the South China Sea.</title>
        <authorList>
            <person name="Chen R.W."/>
        </authorList>
    </citation>
    <scope>NUCLEOTIDE SEQUENCE [LARGE SCALE GENOMIC DNA]</scope>
    <source>
        <strain evidence="2 3">SCSIO 52909</strain>
    </source>
</reference>
<dbReference type="InterPro" id="IPR027275">
    <property type="entry name" value="PRC-brl_dom"/>
</dbReference>
<dbReference type="Pfam" id="PF05239">
    <property type="entry name" value="PRC"/>
    <property type="match status" value="1"/>
</dbReference>
<organism evidence="2 3">
    <name type="scientific">Rubrobacter tropicus</name>
    <dbReference type="NCBI Taxonomy" id="2653851"/>
    <lineage>
        <taxon>Bacteria</taxon>
        <taxon>Bacillati</taxon>
        <taxon>Actinomycetota</taxon>
        <taxon>Rubrobacteria</taxon>
        <taxon>Rubrobacterales</taxon>
        <taxon>Rubrobacteraceae</taxon>
        <taxon>Rubrobacter</taxon>
    </lineage>
</organism>
<protein>
    <recommendedName>
        <fullName evidence="1">PRC-barrel domain-containing protein</fullName>
    </recommendedName>
</protein>
<evidence type="ECO:0000313" key="3">
    <source>
        <dbReference type="Proteomes" id="UP000501452"/>
    </source>
</evidence>
<dbReference type="KEGG" id="rub:GBA63_15740"/>
<dbReference type="AlphaFoldDB" id="A0A6G8QBQ5"/>
<evidence type="ECO:0000259" key="1">
    <source>
        <dbReference type="Pfam" id="PF05239"/>
    </source>
</evidence>